<feature type="domain" description="TRAF3-interacting protein 1 N-terminal" evidence="12">
    <location>
        <begin position="6"/>
        <end position="113"/>
    </location>
</feature>
<feature type="region of interest" description="Disordered" evidence="11">
    <location>
        <begin position="122"/>
        <end position="261"/>
    </location>
</feature>
<evidence type="ECO:0000256" key="5">
    <source>
        <dbReference type="ARBA" id="ARBA00023054"/>
    </source>
</evidence>
<evidence type="ECO:0000256" key="11">
    <source>
        <dbReference type="SAM" id="MobiDB-lite"/>
    </source>
</evidence>
<dbReference type="OrthoDB" id="10258914at2759"/>
<dbReference type="Proteomes" id="UP000038040">
    <property type="component" value="Unplaced"/>
</dbReference>
<evidence type="ECO:0000256" key="2">
    <source>
        <dbReference type="ARBA" id="ARBA00004430"/>
    </source>
</evidence>
<feature type="compositionally biased region" description="Basic and acidic residues" evidence="11">
    <location>
        <begin position="134"/>
        <end position="221"/>
    </location>
</feature>
<comment type="similarity">
    <text evidence="8">Belongs to the TRAF3IP1 family.</text>
</comment>
<dbReference type="InterPro" id="IPR041476">
    <property type="entry name" value="TRAF3IP1_C"/>
</dbReference>
<dbReference type="PANTHER" id="PTHR31363:SF0">
    <property type="entry name" value="TRAF3-INTERACTING PROTEIN 1"/>
    <property type="match status" value="1"/>
</dbReference>
<dbReference type="GO" id="GO:0048513">
    <property type="term" value="P:animal organ development"/>
    <property type="evidence" value="ECO:0007669"/>
    <property type="project" value="UniProtKB-ARBA"/>
</dbReference>
<feature type="coiled-coil region" evidence="10">
    <location>
        <begin position="413"/>
        <end position="479"/>
    </location>
</feature>
<gene>
    <name evidence="14" type="ORF">DME_LOCUS6267</name>
</gene>
<accession>A0A158Q393</accession>
<sequence length="494" mass="56703">MSLDTEKTRKLFSSIIQRPPLTDQLLQRPPFKFLHDIIKETIQNTGFLANIYTANELDSSNVVDKMAKIEFLQKLIKILNDDGLLKNVKAAKIVAGKEPEQTNLLLQKLAIEASNFHIKLLPSDKKKKEKKQHNKDDNESKGKYKRKEDKGSRERKEHSSNEKYGEKHSYDKSIEETKEKTRQSSERRKDKHDKVDQKRTPKSRDKSDLEKKKKKIKESSLEKNGSQITKRKISNNDDTIGSKPINNYNTEEEPSGTAKTEDSGIADIMYAENNVLNIHQVQGESLKLLTSGRPQTSMGRPGTAVARQAPPKIQKKRIEDSAPKIETNQSNPTIIDERKDDGGEEFIINVDPFLSSQTDDVAQLSLDEHGALVRKILETKKELEAGYVVGQTTNYAEINILDENEREKFKKEKFSFKEDIESMMKEMEEWRNETKRNNAELRDFQTSSNDSSDLLMMKLNELDEEIREVRTTIARVKANVIANDEKIHSMMLNL</sequence>
<evidence type="ECO:0000256" key="9">
    <source>
        <dbReference type="ARBA" id="ARBA00070492"/>
    </source>
</evidence>
<evidence type="ECO:0000256" key="3">
    <source>
        <dbReference type="ARBA" id="ARBA00022490"/>
    </source>
</evidence>
<dbReference type="EMBL" id="UYYG01001155">
    <property type="protein sequence ID" value="VDN56294.1"/>
    <property type="molecule type" value="Genomic_DNA"/>
</dbReference>
<dbReference type="InterPro" id="IPR040468">
    <property type="entry name" value="TRAF3IP1_N"/>
</dbReference>
<dbReference type="GO" id="GO:0030992">
    <property type="term" value="C:intraciliary transport particle B"/>
    <property type="evidence" value="ECO:0007669"/>
    <property type="project" value="TreeGrafter"/>
</dbReference>
<keyword evidence="4" id="KW-0970">Cilium biogenesis/degradation</keyword>
<dbReference type="GO" id="GO:0060271">
    <property type="term" value="P:cilium assembly"/>
    <property type="evidence" value="ECO:0007669"/>
    <property type="project" value="TreeGrafter"/>
</dbReference>
<evidence type="ECO:0000256" key="8">
    <source>
        <dbReference type="ARBA" id="ARBA00043971"/>
    </source>
</evidence>
<evidence type="ECO:0000313" key="16">
    <source>
        <dbReference type="Proteomes" id="UP000274756"/>
    </source>
</evidence>
<dbReference type="InterPro" id="IPR018799">
    <property type="entry name" value="TRAF3IP1"/>
</dbReference>
<dbReference type="Pfam" id="PF17749">
    <property type="entry name" value="MIP-T3_C"/>
    <property type="match status" value="1"/>
</dbReference>
<dbReference type="GO" id="GO:0005930">
    <property type="term" value="C:axoneme"/>
    <property type="evidence" value="ECO:0007669"/>
    <property type="project" value="UniProtKB-SubCell"/>
</dbReference>
<dbReference type="Proteomes" id="UP000274756">
    <property type="component" value="Unassembled WGS sequence"/>
</dbReference>
<evidence type="ECO:0000313" key="14">
    <source>
        <dbReference type="EMBL" id="VDN56294.1"/>
    </source>
</evidence>
<dbReference type="GO" id="GO:0070507">
    <property type="term" value="P:regulation of microtubule cytoskeleton organization"/>
    <property type="evidence" value="ECO:0007669"/>
    <property type="project" value="TreeGrafter"/>
</dbReference>
<keyword evidence="5 10" id="KW-0175">Coiled coil</keyword>
<feature type="compositionally biased region" description="Polar residues" evidence="11">
    <location>
        <begin position="236"/>
        <end position="249"/>
    </location>
</feature>
<evidence type="ECO:0000259" key="13">
    <source>
        <dbReference type="Pfam" id="PF17749"/>
    </source>
</evidence>
<evidence type="ECO:0000256" key="1">
    <source>
        <dbReference type="ARBA" id="ARBA00004120"/>
    </source>
</evidence>
<dbReference type="FunFam" id="1.10.418.50:FF:000001">
    <property type="entry name" value="TRAF3-interacting protein 1 isoform X1"/>
    <property type="match status" value="1"/>
</dbReference>
<dbReference type="InterPro" id="IPR042576">
    <property type="entry name" value="TRAF3IP1_N_sf"/>
</dbReference>
<reference evidence="14 16" key="2">
    <citation type="submission" date="2018-11" db="EMBL/GenBank/DDBJ databases">
        <authorList>
            <consortium name="Pathogen Informatics"/>
        </authorList>
    </citation>
    <scope>NUCLEOTIDE SEQUENCE [LARGE SCALE GENOMIC DNA]</scope>
</reference>
<dbReference type="GO" id="GO:0042073">
    <property type="term" value="P:intraciliary transport"/>
    <property type="evidence" value="ECO:0007669"/>
    <property type="project" value="TreeGrafter"/>
</dbReference>
<evidence type="ECO:0000256" key="6">
    <source>
        <dbReference type="ARBA" id="ARBA00023212"/>
    </source>
</evidence>
<dbReference type="AlphaFoldDB" id="A0A158Q393"/>
<evidence type="ECO:0000256" key="7">
    <source>
        <dbReference type="ARBA" id="ARBA00023273"/>
    </source>
</evidence>
<evidence type="ECO:0000256" key="4">
    <source>
        <dbReference type="ARBA" id="ARBA00022794"/>
    </source>
</evidence>
<evidence type="ECO:0000259" key="12">
    <source>
        <dbReference type="Pfam" id="PF10243"/>
    </source>
</evidence>
<proteinExistence type="inferred from homology"/>
<keyword evidence="16" id="KW-1185">Reference proteome</keyword>
<dbReference type="WBParaSite" id="DME_0000190701-mRNA-1">
    <property type="protein sequence ID" value="DME_0000190701-mRNA-1"/>
    <property type="gene ID" value="DME_0000190701"/>
</dbReference>
<dbReference type="GO" id="GO:0048731">
    <property type="term" value="P:system development"/>
    <property type="evidence" value="ECO:0007669"/>
    <property type="project" value="UniProtKB-ARBA"/>
</dbReference>
<protein>
    <recommendedName>
        <fullName evidence="9">TRAF3-interacting protein 1</fullName>
    </recommendedName>
</protein>
<organism evidence="15 17">
    <name type="scientific">Dracunculus medinensis</name>
    <name type="common">Guinea worm</name>
    <dbReference type="NCBI Taxonomy" id="318479"/>
    <lineage>
        <taxon>Eukaryota</taxon>
        <taxon>Metazoa</taxon>
        <taxon>Ecdysozoa</taxon>
        <taxon>Nematoda</taxon>
        <taxon>Chromadorea</taxon>
        <taxon>Rhabditida</taxon>
        <taxon>Spirurina</taxon>
        <taxon>Dracunculoidea</taxon>
        <taxon>Dracunculidae</taxon>
        <taxon>Dracunculus</taxon>
    </lineage>
</organism>
<keyword evidence="7" id="KW-0966">Cell projection</keyword>
<keyword evidence="3" id="KW-0963">Cytoplasm</keyword>
<dbReference type="Pfam" id="PF10243">
    <property type="entry name" value="MIP-T3"/>
    <property type="match status" value="1"/>
</dbReference>
<dbReference type="PANTHER" id="PTHR31363">
    <property type="entry name" value="TRAF3-INTERACTING PROTEIN 1"/>
    <property type="match status" value="1"/>
</dbReference>
<keyword evidence="6" id="KW-0206">Cytoskeleton</keyword>
<dbReference type="Gene3D" id="1.10.418.50">
    <property type="entry name" value="Microtubule-binding protein MIP-T3"/>
    <property type="match status" value="1"/>
</dbReference>
<comment type="subcellular location">
    <subcellularLocation>
        <location evidence="2">Cytoplasm</location>
        <location evidence="2">Cytoskeleton</location>
        <location evidence="2">Cilium axoneme</location>
    </subcellularLocation>
    <subcellularLocation>
        <location evidence="1">Cytoplasm</location>
        <location evidence="1">Cytoskeleton</location>
        <location evidence="1">Cilium basal body</location>
    </subcellularLocation>
</comment>
<dbReference type="GO" id="GO:0008017">
    <property type="term" value="F:microtubule binding"/>
    <property type="evidence" value="ECO:0007669"/>
    <property type="project" value="InterPro"/>
</dbReference>
<dbReference type="GO" id="GO:0036064">
    <property type="term" value="C:ciliary basal body"/>
    <property type="evidence" value="ECO:0007669"/>
    <property type="project" value="TreeGrafter"/>
</dbReference>
<evidence type="ECO:0000313" key="17">
    <source>
        <dbReference type="WBParaSite" id="DME_0000190701-mRNA-1"/>
    </source>
</evidence>
<name>A0A158Q393_DRAME</name>
<dbReference type="STRING" id="318479.A0A158Q393"/>
<evidence type="ECO:0000313" key="15">
    <source>
        <dbReference type="Proteomes" id="UP000038040"/>
    </source>
</evidence>
<feature type="domain" description="TRAF3-interacting protein 1 C-terminal" evidence="13">
    <location>
        <begin position="417"/>
        <end position="492"/>
    </location>
</feature>
<evidence type="ECO:0000256" key="10">
    <source>
        <dbReference type="SAM" id="Coils"/>
    </source>
</evidence>
<reference evidence="17" key="1">
    <citation type="submission" date="2016-04" db="UniProtKB">
        <authorList>
            <consortium name="WormBaseParasite"/>
        </authorList>
    </citation>
    <scope>IDENTIFICATION</scope>
</reference>